<dbReference type="GeneID" id="100204274"/>
<gene>
    <name evidence="6 8" type="primary">CLDNL1</name>
    <name evidence="8" type="synonym">LOC100204274</name>
</gene>
<dbReference type="Gene3D" id="1.20.140.150">
    <property type="match status" value="1"/>
</dbReference>
<evidence type="ECO:0000256" key="5">
    <source>
        <dbReference type="SAM" id="Phobius"/>
    </source>
</evidence>
<dbReference type="RefSeq" id="NP_001306642.1">
    <property type="nucleotide sequence ID" value="NM_001319713.1"/>
</dbReference>
<comment type="subcellular location">
    <subcellularLocation>
        <location evidence="1">Membrane</location>
        <topology evidence="1">Multi-pass membrane protein</topology>
    </subcellularLocation>
</comment>
<proteinExistence type="evidence at transcript level"/>
<dbReference type="PANTHER" id="PTHR10671:SF34">
    <property type="entry name" value="PROTEIN NKG7"/>
    <property type="match status" value="1"/>
</dbReference>
<evidence type="ECO:0000313" key="8">
    <source>
        <dbReference type="RefSeq" id="NP_001306642.1"/>
    </source>
</evidence>
<dbReference type="Pfam" id="PF00822">
    <property type="entry name" value="PMP22_Claudin"/>
    <property type="match status" value="1"/>
</dbReference>
<protein>
    <submittedName>
        <fullName evidence="8">Claudin-18-like</fullName>
    </submittedName>
    <submittedName>
        <fullName evidence="6">Claudin-like 1</fullName>
    </submittedName>
</protein>
<keyword evidence="4 5" id="KW-0472">Membrane</keyword>
<dbReference type="Proteomes" id="UP001652625">
    <property type="component" value="Chromosome 06"/>
</dbReference>
<feature type="transmembrane region" description="Helical" evidence="5">
    <location>
        <begin position="120"/>
        <end position="141"/>
    </location>
</feature>
<organism evidence="6">
    <name type="scientific">Hydra vulgaris</name>
    <name type="common">Hydra</name>
    <name type="synonym">Hydra attenuata</name>
    <dbReference type="NCBI Taxonomy" id="6087"/>
    <lineage>
        <taxon>Eukaryota</taxon>
        <taxon>Metazoa</taxon>
        <taxon>Cnidaria</taxon>
        <taxon>Hydrozoa</taxon>
        <taxon>Hydroidolina</taxon>
        <taxon>Anthoathecata</taxon>
        <taxon>Aplanulata</taxon>
        <taxon>Hydridae</taxon>
        <taxon>Hydra</taxon>
    </lineage>
</organism>
<dbReference type="PANTHER" id="PTHR10671">
    <property type="entry name" value="EPITHELIAL MEMBRANE PROTEIN-RELATED"/>
    <property type="match status" value="1"/>
</dbReference>
<dbReference type="InterPro" id="IPR004031">
    <property type="entry name" value="PMP22/EMP/MP20/Claudin"/>
</dbReference>
<evidence type="ECO:0000313" key="6">
    <source>
        <dbReference type="EMBL" id="CRX73236.1"/>
    </source>
</evidence>
<evidence type="ECO:0000313" key="7">
    <source>
        <dbReference type="Proteomes" id="UP001652625"/>
    </source>
</evidence>
<keyword evidence="2 5" id="KW-0812">Transmembrane</keyword>
<keyword evidence="7" id="KW-1185">Reference proteome</keyword>
<dbReference type="EMBL" id="LN868219">
    <property type="protein sequence ID" value="CRX73236.1"/>
    <property type="molecule type" value="mRNA"/>
</dbReference>
<sequence length="215" mass="24345">MLRNCLAVSTLVLGLMGFIFLCVSSGTTRWKEDIDFYKGTRAYLGLWRGCIYSQAKEEIGYPSYYNCDKDYLRPYLIEPPPWFNAVRSLMMLGCMGTGFGIFFFLLAFITDNAKKTGSKYWPSALVIFFGGLCALIGLSIFTAHKRYGVKYIYGGGEFFAQYWEEVQPIAVINGGEYKVETWLRWSYGVGWGGVGWTFFALLCAICADLIPKADY</sequence>
<evidence type="ECO:0000256" key="4">
    <source>
        <dbReference type="ARBA" id="ARBA00023136"/>
    </source>
</evidence>
<dbReference type="InterPro" id="IPR050579">
    <property type="entry name" value="PMP-22/EMP/MP20-like"/>
</dbReference>
<evidence type="ECO:0000256" key="2">
    <source>
        <dbReference type="ARBA" id="ARBA00022692"/>
    </source>
</evidence>
<feature type="transmembrane region" description="Helical" evidence="5">
    <location>
        <begin position="89"/>
        <end position="108"/>
    </location>
</feature>
<dbReference type="OrthoDB" id="6137544at2759"/>
<reference evidence="6" key="1">
    <citation type="submission" date="2015-06" db="EMBL/GenBank/DDBJ databases">
        <title>Multifunctionality and plasticity characterize epithelial cells in Hydra.</title>
        <authorList>
            <person name="Buzgariu W."/>
            <person name="Al Haddad S."/>
            <person name="Tomczyk S."/>
            <person name="Wenger Y."/>
            <person name="Galliot B."/>
        </authorList>
    </citation>
    <scope>NUCLEOTIDE SEQUENCE</scope>
    <source>
        <strain evidence="6">Jussy strain</strain>
        <tissue evidence="6">Whole organism</tissue>
    </source>
</reference>
<dbReference type="KEGG" id="hmg:100204274"/>
<name>A0A0H5FN67_HYDVU</name>
<accession>A0A0H5FN67</accession>
<feature type="transmembrane region" description="Helical" evidence="5">
    <location>
        <begin position="189"/>
        <end position="210"/>
    </location>
</feature>
<dbReference type="GO" id="GO:0005886">
    <property type="term" value="C:plasma membrane"/>
    <property type="evidence" value="ECO:0007669"/>
    <property type="project" value="TreeGrafter"/>
</dbReference>
<evidence type="ECO:0000256" key="1">
    <source>
        <dbReference type="ARBA" id="ARBA00004141"/>
    </source>
</evidence>
<keyword evidence="3 5" id="KW-1133">Transmembrane helix</keyword>
<dbReference type="AlphaFoldDB" id="A0A0H5FN67"/>
<reference evidence="8" key="2">
    <citation type="submission" date="2025-05" db="UniProtKB">
        <authorList>
            <consortium name="RefSeq"/>
        </authorList>
    </citation>
    <scope>IDENTIFICATION</scope>
</reference>
<evidence type="ECO:0000256" key="3">
    <source>
        <dbReference type="ARBA" id="ARBA00022989"/>
    </source>
</evidence>